<evidence type="ECO:0000313" key="2">
    <source>
        <dbReference type="EMBL" id="VDC74387.1"/>
    </source>
</evidence>
<feature type="signal peptide" evidence="1">
    <location>
        <begin position="1"/>
        <end position="33"/>
    </location>
</feature>
<dbReference type="EMBL" id="LR031571">
    <property type="protein sequence ID" value="VDC74387.1"/>
    <property type="molecule type" value="Genomic_DNA"/>
</dbReference>
<dbReference type="AlphaFoldDB" id="A0A3P5Z2Y0"/>
<gene>
    <name evidence="2" type="ORF">BRAA01T00889Z</name>
</gene>
<organism evidence="2">
    <name type="scientific">Brassica campestris</name>
    <name type="common">Field mustard</name>
    <dbReference type="NCBI Taxonomy" id="3711"/>
    <lineage>
        <taxon>Eukaryota</taxon>
        <taxon>Viridiplantae</taxon>
        <taxon>Streptophyta</taxon>
        <taxon>Embryophyta</taxon>
        <taxon>Tracheophyta</taxon>
        <taxon>Spermatophyta</taxon>
        <taxon>Magnoliopsida</taxon>
        <taxon>eudicotyledons</taxon>
        <taxon>Gunneridae</taxon>
        <taxon>Pentapetalae</taxon>
        <taxon>rosids</taxon>
        <taxon>malvids</taxon>
        <taxon>Brassicales</taxon>
        <taxon>Brassicaceae</taxon>
        <taxon>Brassiceae</taxon>
        <taxon>Brassica</taxon>
    </lineage>
</organism>
<feature type="chain" id="PRO_5017999952" evidence="1">
    <location>
        <begin position="34"/>
        <end position="68"/>
    </location>
</feature>
<protein>
    <submittedName>
        <fullName evidence="2">Uncharacterized protein</fullName>
    </submittedName>
</protein>
<evidence type="ECO:0000256" key="1">
    <source>
        <dbReference type="SAM" id="SignalP"/>
    </source>
</evidence>
<sequence>MGLHLSGSTREALMMYSLSFSVFLLPLVEEALGRGSPAASLVMICMAARSVKEDTLIIITVQLGKWLQ</sequence>
<name>A0A3P5Z2Y0_BRACM</name>
<keyword evidence="1" id="KW-0732">Signal</keyword>
<accession>A0A3P5Z2Y0</accession>
<reference evidence="2" key="1">
    <citation type="submission" date="2018-11" db="EMBL/GenBank/DDBJ databases">
        <authorList>
            <consortium name="Genoscope - CEA"/>
            <person name="William W."/>
        </authorList>
    </citation>
    <scope>NUCLEOTIDE SEQUENCE</scope>
</reference>
<proteinExistence type="predicted"/>